<comment type="caution">
    <text evidence="2">The sequence shown here is derived from an EMBL/GenBank/DDBJ whole genome shotgun (WGS) entry which is preliminary data.</text>
</comment>
<evidence type="ECO:0000256" key="1">
    <source>
        <dbReference type="SAM" id="MobiDB-lite"/>
    </source>
</evidence>
<sequence length="205" mass="22559">MTVTFGNLSPLSKARSVFLSWFTSIHLLCETTALLRSFFFHKYFPRLSCFSFFKFSFLAQSAIASSDESVHFMGESHPGEDLSEATSRRTGSQSVGPSSGRRRSLRQMAASFRRLIDEEKEEVGGNEGEAFLLEGGENGHGLGGCASIFYDGLGSSTLKTSHITQMKREFFIPSSLVIYTPGPDSRAPFPRPTVCLFSLPKCGQV</sequence>
<feature type="compositionally biased region" description="Polar residues" evidence="1">
    <location>
        <begin position="84"/>
        <end position="97"/>
    </location>
</feature>
<name>A0AAW2X071_9LAMI</name>
<gene>
    <name evidence="2" type="ORF">Slati_1698900</name>
</gene>
<reference evidence="2" key="2">
    <citation type="journal article" date="2024" name="Plant">
        <title>Genomic evolution and insights into agronomic trait innovations of Sesamum species.</title>
        <authorList>
            <person name="Miao H."/>
            <person name="Wang L."/>
            <person name="Qu L."/>
            <person name="Liu H."/>
            <person name="Sun Y."/>
            <person name="Le M."/>
            <person name="Wang Q."/>
            <person name="Wei S."/>
            <person name="Zheng Y."/>
            <person name="Lin W."/>
            <person name="Duan Y."/>
            <person name="Cao H."/>
            <person name="Xiong S."/>
            <person name="Wang X."/>
            <person name="Wei L."/>
            <person name="Li C."/>
            <person name="Ma Q."/>
            <person name="Ju M."/>
            <person name="Zhao R."/>
            <person name="Li G."/>
            <person name="Mu C."/>
            <person name="Tian Q."/>
            <person name="Mei H."/>
            <person name="Zhang T."/>
            <person name="Gao T."/>
            <person name="Zhang H."/>
        </authorList>
    </citation>
    <scope>NUCLEOTIDE SEQUENCE</scope>
    <source>
        <strain evidence="2">KEN1</strain>
    </source>
</reference>
<evidence type="ECO:0000313" key="2">
    <source>
        <dbReference type="EMBL" id="KAL0445710.1"/>
    </source>
</evidence>
<organism evidence="2">
    <name type="scientific">Sesamum latifolium</name>
    <dbReference type="NCBI Taxonomy" id="2727402"/>
    <lineage>
        <taxon>Eukaryota</taxon>
        <taxon>Viridiplantae</taxon>
        <taxon>Streptophyta</taxon>
        <taxon>Embryophyta</taxon>
        <taxon>Tracheophyta</taxon>
        <taxon>Spermatophyta</taxon>
        <taxon>Magnoliopsida</taxon>
        <taxon>eudicotyledons</taxon>
        <taxon>Gunneridae</taxon>
        <taxon>Pentapetalae</taxon>
        <taxon>asterids</taxon>
        <taxon>lamiids</taxon>
        <taxon>Lamiales</taxon>
        <taxon>Pedaliaceae</taxon>
        <taxon>Sesamum</taxon>
    </lineage>
</organism>
<proteinExistence type="predicted"/>
<dbReference type="AlphaFoldDB" id="A0AAW2X071"/>
<reference evidence="2" key="1">
    <citation type="submission" date="2020-06" db="EMBL/GenBank/DDBJ databases">
        <authorList>
            <person name="Li T."/>
            <person name="Hu X."/>
            <person name="Zhang T."/>
            <person name="Song X."/>
            <person name="Zhang H."/>
            <person name="Dai N."/>
            <person name="Sheng W."/>
            <person name="Hou X."/>
            <person name="Wei L."/>
        </authorList>
    </citation>
    <scope>NUCLEOTIDE SEQUENCE</scope>
    <source>
        <strain evidence="2">KEN1</strain>
        <tissue evidence="2">Leaf</tissue>
    </source>
</reference>
<accession>A0AAW2X071</accession>
<protein>
    <submittedName>
        <fullName evidence="2">Uncharacterized protein</fullName>
    </submittedName>
</protein>
<feature type="region of interest" description="Disordered" evidence="1">
    <location>
        <begin position="74"/>
        <end position="105"/>
    </location>
</feature>
<dbReference type="EMBL" id="JACGWN010000006">
    <property type="protein sequence ID" value="KAL0445710.1"/>
    <property type="molecule type" value="Genomic_DNA"/>
</dbReference>